<evidence type="ECO:0000313" key="1">
    <source>
        <dbReference type="EMBL" id="AOX15914.1"/>
    </source>
</evidence>
<protein>
    <submittedName>
        <fullName evidence="1">Uncharacterized protein</fullName>
    </submittedName>
</protein>
<dbReference type="OrthoDB" id="7275140at2"/>
<dbReference type="EMBL" id="CP014674">
    <property type="protein sequence ID" value="AOX15914.1"/>
    <property type="molecule type" value="Genomic_DNA"/>
</dbReference>
<gene>
    <name evidence="1" type="ORF">A0U89_00840</name>
</gene>
<reference evidence="1 2" key="1">
    <citation type="journal article" date="2016" name="Microb. Cell Fact.">
        <title>Dissection of exopolysaccharide biosynthesis in Kozakia baliensis.</title>
        <authorList>
            <person name="Brandt J.U."/>
            <person name="Jakob F."/>
            <person name="Behr J."/>
            <person name="Geissler A.J."/>
            <person name="Vogel R.F."/>
        </authorList>
    </citation>
    <scope>NUCLEOTIDE SEQUENCE [LARGE SCALE GENOMIC DNA]</scope>
    <source>
        <strain evidence="1 2">DSM 14400</strain>
    </source>
</reference>
<dbReference type="AlphaFoldDB" id="A0A1D8UQK1"/>
<proteinExistence type="predicted"/>
<dbReference type="RefSeq" id="WP_051625750.1">
    <property type="nucleotide sequence ID" value="NZ_BJVW01000004.1"/>
</dbReference>
<accession>A0A1D8UQK1</accession>
<evidence type="ECO:0000313" key="2">
    <source>
        <dbReference type="Proteomes" id="UP000179145"/>
    </source>
</evidence>
<keyword evidence="2" id="KW-1185">Reference proteome</keyword>
<name>A0A1D8UQK1_9PROT</name>
<sequence>MTKTPNEKIPAFIAPIEQVNDGRSLLVNLGGFICVALMLGLANLICRLFLHTDLSYLLRVLIVAVALYFFVPCLILWLWTGKTTGRKTNSSN</sequence>
<organism evidence="1 2">
    <name type="scientific">Kozakia baliensis</name>
    <dbReference type="NCBI Taxonomy" id="153496"/>
    <lineage>
        <taxon>Bacteria</taxon>
        <taxon>Pseudomonadati</taxon>
        <taxon>Pseudomonadota</taxon>
        <taxon>Alphaproteobacteria</taxon>
        <taxon>Acetobacterales</taxon>
        <taxon>Acetobacteraceae</taxon>
        <taxon>Kozakia</taxon>
    </lineage>
</organism>
<dbReference type="Proteomes" id="UP000179145">
    <property type="component" value="Chromosome"/>
</dbReference>
<dbReference type="KEGG" id="kba:A0U89_00840"/>